<accession>A0ABS5RF67</accession>
<name>A0ABS5RF67_9MYCO</name>
<dbReference type="Proteomes" id="UP001519535">
    <property type="component" value="Unassembled WGS sequence"/>
</dbReference>
<evidence type="ECO:0008006" key="4">
    <source>
        <dbReference type="Google" id="ProtNLM"/>
    </source>
</evidence>
<keyword evidence="1" id="KW-0472">Membrane</keyword>
<evidence type="ECO:0000256" key="1">
    <source>
        <dbReference type="SAM" id="Phobius"/>
    </source>
</evidence>
<sequence length="105" mass="10691">MSRPGARAAVELALAGVAALCSAAAWSHVRYRVLVAPVIDGEPVTSSVAFRPPLLALSLLLATAAGVLVVVAAARVRRAVVVRRRTLPAAVSTAGVSVDTTVKIP</sequence>
<evidence type="ECO:0000313" key="2">
    <source>
        <dbReference type="EMBL" id="MBS9532930.1"/>
    </source>
</evidence>
<evidence type="ECO:0000313" key="3">
    <source>
        <dbReference type="Proteomes" id="UP001519535"/>
    </source>
</evidence>
<keyword evidence="3" id="KW-1185">Reference proteome</keyword>
<gene>
    <name evidence="2" type="ORF">KIH27_04920</name>
</gene>
<reference evidence="2 3" key="1">
    <citation type="submission" date="2021-05" db="EMBL/GenBank/DDBJ databases">
        <title>Mycobacterium acidophilum sp. nov., an extremely acid-tolerant member of the genus Mycobacterium.</title>
        <authorList>
            <person name="Xia J."/>
        </authorList>
    </citation>
    <scope>NUCLEOTIDE SEQUENCE [LARGE SCALE GENOMIC DNA]</scope>
    <source>
        <strain evidence="2 3">M1</strain>
    </source>
</reference>
<comment type="caution">
    <text evidence="2">The sequence shown here is derived from an EMBL/GenBank/DDBJ whole genome shotgun (WGS) entry which is preliminary data.</text>
</comment>
<organism evidence="2 3">
    <name type="scientific">Mycolicibacter acidiphilus</name>
    <dbReference type="NCBI Taxonomy" id="2835306"/>
    <lineage>
        <taxon>Bacteria</taxon>
        <taxon>Bacillati</taxon>
        <taxon>Actinomycetota</taxon>
        <taxon>Actinomycetes</taxon>
        <taxon>Mycobacteriales</taxon>
        <taxon>Mycobacteriaceae</taxon>
        <taxon>Mycolicibacter</taxon>
    </lineage>
</organism>
<keyword evidence="1" id="KW-1133">Transmembrane helix</keyword>
<protein>
    <recommendedName>
        <fullName evidence="4">Transmembrane protein</fullName>
    </recommendedName>
</protein>
<proteinExistence type="predicted"/>
<dbReference type="EMBL" id="JAHCLR010000005">
    <property type="protein sequence ID" value="MBS9532930.1"/>
    <property type="molecule type" value="Genomic_DNA"/>
</dbReference>
<feature type="transmembrane region" description="Helical" evidence="1">
    <location>
        <begin position="54"/>
        <end position="76"/>
    </location>
</feature>
<dbReference type="RefSeq" id="WP_214091808.1">
    <property type="nucleotide sequence ID" value="NZ_JAHCLR010000005.1"/>
</dbReference>
<keyword evidence="1" id="KW-0812">Transmembrane</keyword>